<dbReference type="SUPFAM" id="SSF56601">
    <property type="entry name" value="beta-lactamase/transpeptidase-like"/>
    <property type="match status" value="1"/>
</dbReference>
<dbReference type="Pfam" id="PF00144">
    <property type="entry name" value="Beta-lactamase"/>
    <property type="match status" value="1"/>
</dbReference>
<dbReference type="Proteomes" id="UP001275084">
    <property type="component" value="Unassembled WGS sequence"/>
</dbReference>
<dbReference type="InterPro" id="IPR012338">
    <property type="entry name" value="Beta-lactam/transpept-like"/>
</dbReference>
<evidence type="ECO:0000256" key="1">
    <source>
        <dbReference type="SAM" id="SignalP"/>
    </source>
</evidence>
<protein>
    <submittedName>
        <fullName evidence="3">Beta-lactamase/transpeptidase-like protein</fullName>
    </submittedName>
</protein>
<dbReference type="InterPro" id="IPR001466">
    <property type="entry name" value="Beta-lactam-related"/>
</dbReference>
<dbReference type="AlphaFoldDB" id="A0AAJ0H8I1"/>
<feature type="chain" id="PRO_5042501658" evidence="1">
    <location>
        <begin position="31"/>
        <end position="404"/>
    </location>
</feature>
<dbReference type="PANTHER" id="PTHR43283">
    <property type="entry name" value="BETA-LACTAMASE-RELATED"/>
    <property type="match status" value="1"/>
</dbReference>
<feature type="signal peptide" evidence="1">
    <location>
        <begin position="1"/>
        <end position="30"/>
    </location>
</feature>
<accession>A0AAJ0H8I1</accession>
<reference evidence="3" key="2">
    <citation type="submission" date="2023-06" db="EMBL/GenBank/DDBJ databases">
        <authorList>
            <consortium name="Lawrence Berkeley National Laboratory"/>
            <person name="Haridas S."/>
            <person name="Hensen N."/>
            <person name="Bonometti L."/>
            <person name="Westerberg I."/>
            <person name="Brannstrom I.O."/>
            <person name="Guillou S."/>
            <person name="Cros-Aarteil S."/>
            <person name="Calhoun S."/>
            <person name="Kuo A."/>
            <person name="Mondo S."/>
            <person name="Pangilinan J."/>
            <person name="Riley R."/>
            <person name="Labutti K."/>
            <person name="Andreopoulos B."/>
            <person name="Lipzen A."/>
            <person name="Chen C."/>
            <person name="Yanf M."/>
            <person name="Daum C."/>
            <person name="Ng V."/>
            <person name="Clum A."/>
            <person name="Steindorff A."/>
            <person name="Ohm R."/>
            <person name="Martin F."/>
            <person name="Silar P."/>
            <person name="Natvig D."/>
            <person name="Lalanne C."/>
            <person name="Gautier V."/>
            <person name="Ament-Velasquez S.L."/>
            <person name="Kruys A."/>
            <person name="Hutchinson M.I."/>
            <person name="Powell A.J."/>
            <person name="Barry K."/>
            <person name="Miller A.N."/>
            <person name="Grigoriev I.V."/>
            <person name="Debuchy R."/>
            <person name="Gladieux P."/>
            <person name="Thoren M.H."/>
            <person name="Johannesson H."/>
        </authorList>
    </citation>
    <scope>NUCLEOTIDE SEQUENCE</scope>
    <source>
        <strain evidence="3">CBS 955.72</strain>
    </source>
</reference>
<dbReference type="EMBL" id="JAUIQD010000007">
    <property type="protein sequence ID" value="KAK3343468.1"/>
    <property type="molecule type" value="Genomic_DNA"/>
</dbReference>
<dbReference type="Gene3D" id="3.40.710.10">
    <property type="entry name" value="DD-peptidase/beta-lactamase superfamily"/>
    <property type="match status" value="1"/>
</dbReference>
<feature type="domain" description="Beta-lactamase-related" evidence="2">
    <location>
        <begin position="43"/>
        <end position="382"/>
    </location>
</feature>
<evidence type="ECO:0000313" key="3">
    <source>
        <dbReference type="EMBL" id="KAK3343468.1"/>
    </source>
</evidence>
<proteinExistence type="predicted"/>
<comment type="caution">
    <text evidence="3">The sequence shown here is derived from an EMBL/GenBank/DDBJ whole genome shotgun (WGS) entry which is preliminary data.</text>
</comment>
<keyword evidence="4" id="KW-1185">Reference proteome</keyword>
<name>A0AAJ0H8I1_9PEZI</name>
<gene>
    <name evidence="3" type="ORF">B0T25DRAFT_554389</name>
</gene>
<keyword evidence="1" id="KW-0732">Signal</keyword>
<evidence type="ECO:0000313" key="4">
    <source>
        <dbReference type="Proteomes" id="UP001275084"/>
    </source>
</evidence>
<sequence>MGVISHFPCWKWFVFNILALLATFRGQAVGSPIEVAPNPTLDAVRQKHHLPGLVAARIQGHHHNHAAIIAQVAGVRKFGNDTKMTTSDTFHLGSLTKAMTATLIALLISDRQNGLGWNTTVSEALPHLTGIAPEHGSTSLSMLAAHHAGFNDTALILQDLPLWIAIANGTYTLTEGRRLIAERAFATQPITSPGSSYLYSNLGYMVLGHLVDVHYPNGGWERFIREHLWNPLGMKDCGLGPVPQKTPESITNPWPHLPGSPDPVPVPPDTDLPSVMGPAGTAHCTIESYAKFLSLHLDAFLGKETSFLPPSAFHVLHTPYSTLAGSPLTGGAGDIYTPGGWLLVPDDGVNGQYLLHDGTNSMNYAWALVVRGREESYFIATNVGGADQAMSDVAEGLFAGSLGL</sequence>
<reference evidence="3" key="1">
    <citation type="journal article" date="2023" name="Mol. Phylogenet. Evol.">
        <title>Genome-scale phylogeny and comparative genomics of the fungal order Sordariales.</title>
        <authorList>
            <person name="Hensen N."/>
            <person name="Bonometti L."/>
            <person name="Westerberg I."/>
            <person name="Brannstrom I.O."/>
            <person name="Guillou S."/>
            <person name="Cros-Aarteil S."/>
            <person name="Calhoun S."/>
            <person name="Haridas S."/>
            <person name="Kuo A."/>
            <person name="Mondo S."/>
            <person name="Pangilinan J."/>
            <person name="Riley R."/>
            <person name="LaButti K."/>
            <person name="Andreopoulos B."/>
            <person name="Lipzen A."/>
            <person name="Chen C."/>
            <person name="Yan M."/>
            <person name="Daum C."/>
            <person name="Ng V."/>
            <person name="Clum A."/>
            <person name="Steindorff A."/>
            <person name="Ohm R.A."/>
            <person name="Martin F."/>
            <person name="Silar P."/>
            <person name="Natvig D.O."/>
            <person name="Lalanne C."/>
            <person name="Gautier V."/>
            <person name="Ament-Velasquez S.L."/>
            <person name="Kruys A."/>
            <person name="Hutchinson M.I."/>
            <person name="Powell A.J."/>
            <person name="Barry K."/>
            <person name="Miller A.N."/>
            <person name="Grigoriev I.V."/>
            <person name="Debuchy R."/>
            <person name="Gladieux P."/>
            <person name="Hiltunen Thoren M."/>
            <person name="Johannesson H."/>
        </authorList>
    </citation>
    <scope>NUCLEOTIDE SEQUENCE</scope>
    <source>
        <strain evidence="3">CBS 955.72</strain>
    </source>
</reference>
<organism evidence="3 4">
    <name type="scientific">Lasiosphaeria hispida</name>
    <dbReference type="NCBI Taxonomy" id="260671"/>
    <lineage>
        <taxon>Eukaryota</taxon>
        <taxon>Fungi</taxon>
        <taxon>Dikarya</taxon>
        <taxon>Ascomycota</taxon>
        <taxon>Pezizomycotina</taxon>
        <taxon>Sordariomycetes</taxon>
        <taxon>Sordariomycetidae</taxon>
        <taxon>Sordariales</taxon>
        <taxon>Lasiosphaeriaceae</taxon>
        <taxon>Lasiosphaeria</taxon>
    </lineage>
</organism>
<dbReference type="InterPro" id="IPR050789">
    <property type="entry name" value="Diverse_Enzym_Activities"/>
</dbReference>
<evidence type="ECO:0000259" key="2">
    <source>
        <dbReference type="Pfam" id="PF00144"/>
    </source>
</evidence>